<name>A0A1F5EQ55_9BACT</name>
<keyword evidence="1" id="KW-1133">Transmembrane helix</keyword>
<protein>
    <submittedName>
        <fullName evidence="2">Uncharacterized protein</fullName>
    </submittedName>
</protein>
<evidence type="ECO:0000313" key="3">
    <source>
        <dbReference type="Proteomes" id="UP000176865"/>
    </source>
</evidence>
<accession>A0A1F5EQ55</accession>
<dbReference type="AlphaFoldDB" id="A0A1F5EQ55"/>
<evidence type="ECO:0000256" key="1">
    <source>
        <dbReference type="SAM" id="Phobius"/>
    </source>
</evidence>
<organism evidence="2 3">
    <name type="scientific">Candidatus Campbellbacteria bacterium RIFCSPLOWO2_01_FULL_34_15</name>
    <dbReference type="NCBI Taxonomy" id="1797579"/>
    <lineage>
        <taxon>Bacteria</taxon>
        <taxon>Candidatus Campbelliibacteriota</taxon>
    </lineage>
</organism>
<dbReference type="STRING" id="1797579.A2996_03595"/>
<reference evidence="2 3" key="1">
    <citation type="journal article" date="2016" name="Nat. Commun.">
        <title>Thousands of microbial genomes shed light on interconnected biogeochemical processes in an aquifer system.</title>
        <authorList>
            <person name="Anantharaman K."/>
            <person name="Brown C.T."/>
            <person name="Hug L.A."/>
            <person name="Sharon I."/>
            <person name="Castelle C.J."/>
            <person name="Probst A.J."/>
            <person name="Thomas B.C."/>
            <person name="Singh A."/>
            <person name="Wilkins M.J."/>
            <person name="Karaoz U."/>
            <person name="Brodie E.L."/>
            <person name="Williams K.H."/>
            <person name="Hubbard S.S."/>
            <person name="Banfield J.F."/>
        </authorList>
    </citation>
    <scope>NUCLEOTIDE SEQUENCE [LARGE SCALE GENOMIC DNA]</scope>
</reference>
<dbReference type="EMBL" id="MFAB01000001">
    <property type="protein sequence ID" value="OGD69521.1"/>
    <property type="molecule type" value="Genomic_DNA"/>
</dbReference>
<comment type="caution">
    <text evidence="2">The sequence shown here is derived from an EMBL/GenBank/DDBJ whole genome shotgun (WGS) entry which is preliminary data.</text>
</comment>
<proteinExistence type="predicted"/>
<keyword evidence="1" id="KW-0812">Transmembrane</keyword>
<evidence type="ECO:0000313" key="2">
    <source>
        <dbReference type="EMBL" id="OGD69521.1"/>
    </source>
</evidence>
<feature type="transmembrane region" description="Helical" evidence="1">
    <location>
        <begin position="42"/>
        <end position="62"/>
    </location>
</feature>
<gene>
    <name evidence="2" type="ORF">A2996_03595</name>
</gene>
<keyword evidence="1" id="KW-0472">Membrane</keyword>
<sequence>MSQVEFEESSTQSKIFFNKKESRIVEFIKKYSGGLIKNERQVAYFLLIFACLSVFLFFKTLFFGGPNTNSPTGPIIEEAGSQVDIIF</sequence>
<dbReference type="Proteomes" id="UP000176865">
    <property type="component" value="Unassembled WGS sequence"/>
</dbReference>